<dbReference type="PANTHER" id="PTHR33657">
    <property type="entry name" value="DOMAIN PROTEIN, PUTATIVE (AFU_ORTHOLOGUE AFUA_5G00600)-RELATED"/>
    <property type="match status" value="1"/>
</dbReference>
<dbReference type="SMR" id="G5A7M7"/>
<evidence type="ECO:0000256" key="3">
    <source>
        <dbReference type="ARBA" id="ARBA00022525"/>
    </source>
</evidence>
<dbReference type="Proteomes" id="UP000002640">
    <property type="component" value="Unassembled WGS sequence"/>
</dbReference>
<accession>G5A7M7</accession>
<evidence type="ECO:0000313" key="6">
    <source>
        <dbReference type="Proteomes" id="UP000002640"/>
    </source>
</evidence>
<keyword evidence="6" id="KW-1185">Reference proteome</keyword>
<dbReference type="InterPro" id="IPR008701">
    <property type="entry name" value="NPP1"/>
</dbReference>
<keyword evidence="4" id="KW-0843">Virulence</keyword>
<evidence type="ECO:0000256" key="1">
    <source>
        <dbReference type="ARBA" id="ARBA00004613"/>
    </source>
</evidence>
<dbReference type="STRING" id="1094619.G5A7M7"/>
<proteinExistence type="inferred from homology"/>
<sequence length="174" mass="18971">MSTITQSEAISLSEKAAVRFKPQLLIGNGCNTYPAVNAQGQTSGGLKPTGGSMDTCILASSPCSLYVRSAWQKNVWATMYAWYFPKDSPKSGKGHRHDWENIVVWLENPAPECTKLLAVSTSSDNGEYLKYSPPDKKFIAGNAPLVKYESVDGNSEAQQIRGRLARARDVEPTA</sequence>
<organism evidence="5 6">
    <name type="scientific">Phytophthora sojae (strain P6497)</name>
    <name type="common">Soybean stem and root rot agent</name>
    <name type="synonym">Phytophthora megasperma f. sp. glycines</name>
    <dbReference type="NCBI Taxonomy" id="1094619"/>
    <lineage>
        <taxon>Eukaryota</taxon>
        <taxon>Sar</taxon>
        <taxon>Stramenopiles</taxon>
        <taxon>Oomycota</taxon>
        <taxon>Peronosporomycetes</taxon>
        <taxon>Peronosporales</taxon>
        <taxon>Peronosporaceae</taxon>
        <taxon>Phytophthora</taxon>
    </lineage>
</organism>
<comment type="similarity">
    <text evidence="2">Belongs to the Necrosis inducing protein (NPP1) family.</text>
</comment>
<dbReference type="PANTHER" id="PTHR33657:SF8">
    <property type="entry name" value="DOMAIN PROTEIN, PUTATIVE (AFU_ORTHOLOGUE AFUA_5G00600)-RELATED"/>
    <property type="match status" value="1"/>
</dbReference>
<name>G5A7M7_PHYSP</name>
<dbReference type="InParanoid" id="G5A7M7"/>
<gene>
    <name evidence="5" type="ORF">PHYSODRAFT_526791</name>
</gene>
<evidence type="ECO:0000256" key="4">
    <source>
        <dbReference type="ARBA" id="ARBA00023026"/>
    </source>
</evidence>
<dbReference type="Pfam" id="PF05630">
    <property type="entry name" value="NPP1"/>
    <property type="match status" value="1"/>
</dbReference>
<comment type="subcellular location">
    <subcellularLocation>
        <location evidence="1">Secreted</location>
    </subcellularLocation>
</comment>
<dbReference type="RefSeq" id="XP_009536075.1">
    <property type="nucleotide sequence ID" value="XM_009537780.1"/>
</dbReference>
<keyword evidence="3" id="KW-0964">Secreted</keyword>
<dbReference type="EMBL" id="JH159161">
    <property type="protein sequence ID" value="EGZ07903.1"/>
    <property type="molecule type" value="Genomic_DNA"/>
</dbReference>
<dbReference type="KEGG" id="psoj:PHYSODRAFT_526791"/>
<reference evidence="5 6" key="1">
    <citation type="journal article" date="2006" name="Science">
        <title>Phytophthora genome sequences uncover evolutionary origins and mechanisms of pathogenesis.</title>
        <authorList>
            <person name="Tyler B.M."/>
            <person name="Tripathy S."/>
            <person name="Zhang X."/>
            <person name="Dehal P."/>
            <person name="Jiang R.H."/>
            <person name="Aerts A."/>
            <person name="Arredondo F.D."/>
            <person name="Baxter L."/>
            <person name="Bensasson D."/>
            <person name="Beynon J.L."/>
            <person name="Chapman J."/>
            <person name="Damasceno C.M."/>
            <person name="Dorrance A.E."/>
            <person name="Dou D."/>
            <person name="Dickerman A.W."/>
            <person name="Dubchak I.L."/>
            <person name="Garbelotto M."/>
            <person name="Gijzen M."/>
            <person name="Gordon S.G."/>
            <person name="Govers F."/>
            <person name="Grunwald N.J."/>
            <person name="Huang W."/>
            <person name="Ivors K.L."/>
            <person name="Jones R.W."/>
            <person name="Kamoun S."/>
            <person name="Krampis K."/>
            <person name="Lamour K.H."/>
            <person name="Lee M.K."/>
            <person name="McDonald W.H."/>
            <person name="Medina M."/>
            <person name="Meijer H.J."/>
            <person name="Nordberg E.K."/>
            <person name="Maclean D.J."/>
            <person name="Ospina-Giraldo M.D."/>
            <person name="Morris P.F."/>
            <person name="Phuntumart V."/>
            <person name="Putnam N.H."/>
            <person name="Rash S."/>
            <person name="Rose J.K."/>
            <person name="Sakihama Y."/>
            <person name="Salamov A.A."/>
            <person name="Savidor A."/>
            <person name="Scheuring C.F."/>
            <person name="Smith B.M."/>
            <person name="Sobral B.W."/>
            <person name="Terry A."/>
            <person name="Torto-Alalibo T.A."/>
            <person name="Win J."/>
            <person name="Xu Z."/>
            <person name="Zhang H."/>
            <person name="Grigoriev I.V."/>
            <person name="Rokhsar D.S."/>
            <person name="Boore J.L."/>
        </authorList>
    </citation>
    <scope>NUCLEOTIDE SEQUENCE [LARGE SCALE GENOMIC DNA]</scope>
    <source>
        <strain evidence="5 6">P6497</strain>
    </source>
</reference>
<evidence type="ECO:0000256" key="2">
    <source>
        <dbReference type="ARBA" id="ARBA00009520"/>
    </source>
</evidence>
<dbReference type="GO" id="GO:0005576">
    <property type="term" value="C:extracellular region"/>
    <property type="evidence" value="ECO:0007669"/>
    <property type="project" value="UniProtKB-SubCell"/>
</dbReference>
<evidence type="ECO:0000313" key="5">
    <source>
        <dbReference type="EMBL" id="EGZ07903.1"/>
    </source>
</evidence>
<dbReference type="GeneID" id="20661058"/>
<dbReference type="AlphaFoldDB" id="G5A7M7"/>
<protein>
    <submittedName>
        <fullName evidence="5">Necrosis inducing like protein NPP1 type</fullName>
    </submittedName>
</protein>